<comment type="caution">
    <text evidence="3">The sequence shown here is derived from an EMBL/GenBank/DDBJ whole genome shotgun (WGS) entry which is preliminary data.</text>
</comment>
<feature type="non-terminal residue" evidence="3">
    <location>
        <position position="80"/>
    </location>
</feature>
<dbReference type="Proteomes" id="UP000266841">
    <property type="component" value="Unassembled WGS sequence"/>
</dbReference>
<organism evidence="3 4">
    <name type="scientific">Thalassiosira oceanica</name>
    <name type="common">Marine diatom</name>
    <dbReference type="NCBI Taxonomy" id="159749"/>
    <lineage>
        <taxon>Eukaryota</taxon>
        <taxon>Sar</taxon>
        <taxon>Stramenopiles</taxon>
        <taxon>Ochrophyta</taxon>
        <taxon>Bacillariophyta</taxon>
        <taxon>Coscinodiscophyceae</taxon>
        <taxon>Thalassiosirophycidae</taxon>
        <taxon>Thalassiosirales</taxon>
        <taxon>Thalassiosiraceae</taxon>
        <taxon>Thalassiosira</taxon>
    </lineage>
</organism>
<dbReference type="AlphaFoldDB" id="K0RQF7"/>
<feature type="region of interest" description="Disordered" evidence="1">
    <location>
        <begin position="19"/>
        <end position="38"/>
    </location>
</feature>
<evidence type="ECO:0000256" key="1">
    <source>
        <dbReference type="SAM" id="MobiDB-lite"/>
    </source>
</evidence>
<reference evidence="3 4" key="1">
    <citation type="journal article" date="2012" name="Genome Biol.">
        <title>Genome and low-iron response of an oceanic diatom adapted to chronic iron limitation.</title>
        <authorList>
            <person name="Lommer M."/>
            <person name="Specht M."/>
            <person name="Roy A.S."/>
            <person name="Kraemer L."/>
            <person name="Andreson R."/>
            <person name="Gutowska M.A."/>
            <person name="Wolf J."/>
            <person name="Bergner S.V."/>
            <person name="Schilhabel M.B."/>
            <person name="Klostermeier U.C."/>
            <person name="Beiko R.G."/>
            <person name="Rosenstiel P."/>
            <person name="Hippler M."/>
            <person name="Laroche J."/>
        </authorList>
    </citation>
    <scope>NUCLEOTIDE SEQUENCE [LARGE SCALE GENOMIC DNA]</scope>
    <source>
        <strain evidence="3 4">CCMP1005</strain>
    </source>
</reference>
<dbReference type="EMBL" id="AGNL01045256">
    <property type="protein sequence ID" value="EJK48942.1"/>
    <property type="molecule type" value="Genomic_DNA"/>
</dbReference>
<sequence length="80" mass="8719">MKILFSVLRVATVTAFTSSSSRSSAHARQQVSSKMTATLSEPSTAIKFADESSNFKELISALEEITHLNHASAVLSYDRQ</sequence>
<feature type="compositionally biased region" description="Low complexity" evidence="1">
    <location>
        <begin position="19"/>
        <end position="33"/>
    </location>
</feature>
<proteinExistence type="predicted"/>
<feature type="chain" id="PRO_5012406999" evidence="2">
    <location>
        <begin position="16"/>
        <end position="80"/>
    </location>
</feature>
<gene>
    <name evidence="3" type="ORF">THAOC_32219</name>
</gene>
<evidence type="ECO:0000256" key="2">
    <source>
        <dbReference type="SAM" id="SignalP"/>
    </source>
</evidence>
<keyword evidence="2" id="KW-0732">Signal</keyword>
<keyword evidence="4" id="KW-1185">Reference proteome</keyword>
<feature type="signal peptide" evidence="2">
    <location>
        <begin position="1"/>
        <end position="15"/>
    </location>
</feature>
<accession>K0RQF7</accession>
<name>K0RQF7_THAOC</name>
<evidence type="ECO:0000313" key="4">
    <source>
        <dbReference type="Proteomes" id="UP000266841"/>
    </source>
</evidence>
<protein>
    <submittedName>
        <fullName evidence="3">Uncharacterized protein</fullName>
    </submittedName>
</protein>
<evidence type="ECO:0000313" key="3">
    <source>
        <dbReference type="EMBL" id="EJK48942.1"/>
    </source>
</evidence>